<organism evidence="14 15">
    <name type="scientific">Bacillus nakamurai</name>
    <dbReference type="NCBI Taxonomy" id="1793963"/>
    <lineage>
        <taxon>Bacteria</taxon>
        <taxon>Bacillati</taxon>
        <taxon>Bacillota</taxon>
        <taxon>Bacilli</taxon>
        <taxon>Bacillales</taxon>
        <taxon>Bacillaceae</taxon>
        <taxon>Bacillus</taxon>
    </lineage>
</organism>
<feature type="transmembrane region" description="Helical" evidence="13">
    <location>
        <begin position="60"/>
        <end position="82"/>
    </location>
</feature>
<dbReference type="PIRSF" id="PIRSF006603">
    <property type="entry name" value="DinF"/>
    <property type="match status" value="1"/>
</dbReference>
<dbReference type="Proteomes" id="UP000075430">
    <property type="component" value="Unassembled WGS sequence"/>
</dbReference>
<reference evidence="15" key="1">
    <citation type="submission" date="2016-02" db="EMBL/GenBank/DDBJ databases">
        <authorList>
            <person name="Dunlap C."/>
        </authorList>
    </citation>
    <scope>NUCLEOTIDE SEQUENCE [LARGE SCALE GENOMIC DNA]</scope>
    <source>
        <strain evidence="15">NRRL B-41092</strain>
    </source>
</reference>
<keyword evidence="5" id="KW-0813">Transport</keyword>
<evidence type="ECO:0000256" key="7">
    <source>
        <dbReference type="ARBA" id="ARBA00022475"/>
    </source>
</evidence>
<dbReference type="EMBL" id="LSBA01000006">
    <property type="protein sequence ID" value="KXZ21717.1"/>
    <property type="molecule type" value="Genomic_DNA"/>
</dbReference>
<dbReference type="GO" id="GO:0042910">
    <property type="term" value="F:xenobiotic transmembrane transporter activity"/>
    <property type="evidence" value="ECO:0007669"/>
    <property type="project" value="InterPro"/>
</dbReference>
<proteinExistence type="inferred from homology"/>
<keyword evidence="11 13" id="KW-0472">Membrane</keyword>
<feature type="transmembrane region" description="Helical" evidence="13">
    <location>
        <begin position="360"/>
        <end position="377"/>
    </location>
</feature>
<evidence type="ECO:0000256" key="12">
    <source>
        <dbReference type="ARBA" id="ARBA00031636"/>
    </source>
</evidence>
<dbReference type="InterPro" id="IPR048279">
    <property type="entry name" value="MdtK-like"/>
</dbReference>
<evidence type="ECO:0000256" key="5">
    <source>
        <dbReference type="ARBA" id="ARBA00022448"/>
    </source>
</evidence>
<keyword evidence="6" id="KW-0050">Antiport</keyword>
<dbReference type="CDD" id="cd13131">
    <property type="entry name" value="MATE_NorM_like"/>
    <property type="match status" value="1"/>
</dbReference>
<dbReference type="STRING" id="1793963.AXI58_12245"/>
<dbReference type="InterPro" id="IPR002528">
    <property type="entry name" value="MATE_fam"/>
</dbReference>
<dbReference type="AlphaFoldDB" id="A0A150F9D8"/>
<dbReference type="Pfam" id="PF01554">
    <property type="entry name" value="MatE"/>
    <property type="match status" value="2"/>
</dbReference>
<feature type="transmembrane region" description="Helical" evidence="13">
    <location>
        <begin position="418"/>
        <end position="440"/>
    </location>
</feature>
<evidence type="ECO:0000256" key="13">
    <source>
        <dbReference type="SAM" id="Phobius"/>
    </source>
</evidence>
<comment type="function">
    <text evidence="1">Multidrug efflux pump.</text>
</comment>
<dbReference type="OrthoDB" id="9780160at2"/>
<sequence length="453" mass="49226">MRETITNGQKVRQLLHIFIPILITQAGLSLITFLDTVMSGKVSAADLAGVAIGSSLWTPIYTGLAGILMAVTPIVSQLFGAGRHKDVPFSVIQAVYVAAILSAAVILIGFCTIDLILGSLHLEPHVQDIAKHFLGFLSLGIFPLFVYAVLRSFIDSLGKTRVTMLITLCSLPINFALNYVFIFGKLGMPALGGVGAGLASALTYWCICAISFFIVYQFEPFAGYSVFRKLYRFSLSECKKLLKIGLPIGFAVFFETSIFAAVTLLMSHFQTVTIAAHQAAMNFASLLYMLPLSVSMALTILVGFEAGANRYKDARSYSYIGIVIAICFSLCTAAFILLFRPQIAGMYTSDPDVLLLTQHFLIYALFFQLSDAIAAPIQGALRGYKDVNYTLGTAFISYWIIGLPVGYAVGTYTNFGAYGYWIGLIAGLAAGAVGLFFRLLKLQKRYVKKTALS</sequence>
<comment type="caution">
    <text evidence="14">The sequence shown here is derived from an EMBL/GenBank/DDBJ whole genome shotgun (WGS) entry which is preliminary data.</text>
</comment>
<dbReference type="PANTHER" id="PTHR43298">
    <property type="entry name" value="MULTIDRUG RESISTANCE PROTEIN NORM-RELATED"/>
    <property type="match status" value="1"/>
</dbReference>
<keyword evidence="7" id="KW-1003">Cell membrane</keyword>
<feature type="transmembrane region" description="Helical" evidence="13">
    <location>
        <begin position="389"/>
        <end position="412"/>
    </location>
</feature>
<evidence type="ECO:0000256" key="1">
    <source>
        <dbReference type="ARBA" id="ARBA00003408"/>
    </source>
</evidence>
<comment type="similarity">
    <text evidence="3">Belongs to the multi antimicrobial extrusion (MATE) (TC 2.A.66.1) family.</text>
</comment>
<feature type="transmembrane region" description="Helical" evidence="13">
    <location>
        <begin position="244"/>
        <end position="266"/>
    </location>
</feature>
<evidence type="ECO:0000256" key="11">
    <source>
        <dbReference type="ARBA" id="ARBA00023136"/>
    </source>
</evidence>
<name>A0A150F9D8_9BACI</name>
<dbReference type="PANTHER" id="PTHR43298:SF2">
    <property type="entry name" value="FMN_FAD EXPORTER YEEO-RELATED"/>
    <property type="match status" value="1"/>
</dbReference>
<evidence type="ECO:0000256" key="8">
    <source>
        <dbReference type="ARBA" id="ARBA00022692"/>
    </source>
</evidence>
<keyword evidence="8 13" id="KW-0812">Transmembrane</keyword>
<dbReference type="GO" id="GO:0005886">
    <property type="term" value="C:plasma membrane"/>
    <property type="evidence" value="ECO:0007669"/>
    <property type="project" value="UniProtKB-SubCell"/>
</dbReference>
<feature type="transmembrane region" description="Helical" evidence="13">
    <location>
        <begin position="14"/>
        <end position="34"/>
    </location>
</feature>
<comment type="subcellular location">
    <subcellularLocation>
        <location evidence="2">Cell membrane</location>
        <topology evidence="2">Multi-pass membrane protein</topology>
    </subcellularLocation>
</comment>
<feature type="transmembrane region" description="Helical" evidence="13">
    <location>
        <begin position="162"/>
        <end position="182"/>
    </location>
</feature>
<feature type="transmembrane region" description="Helical" evidence="13">
    <location>
        <begin position="316"/>
        <end position="340"/>
    </location>
</feature>
<feature type="transmembrane region" description="Helical" evidence="13">
    <location>
        <begin position="202"/>
        <end position="223"/>
    </location>
</feature>
<feature type="transmembrane region" description="Helical" evidence="13">
    <location>
        <begin position="129"/>
        <end position="150"/>
    </location>
</feature>
<evidence type="ECO:0000256" key="10">
    <source>
        <dbReference type="ARBA" id="ARBA00023065"/>
    </source>
</evidence>
<dbReference type="RefSeq" id="WP_061521081.1">
    <property type="nucleotide sequence ID" value="NZ_JARLZY010000005.1"/>
</dbReference>
<dbReference type="GO" id="GO:0006811">
    <property type="term" value="P:monoatomic ion transport"/>
    <property type="evidence" value="ECO:0007669"/>
    <property type="project" value="UniProtKB-KW"/>
</dbReference>
<dbReference type="InterPro" id="IPR050222">
    <property type="entry name" value="MATE_MdtK"/>
</dbReference>
<keyword evidence="9 13" id="KW-1133">Transmembrane helix</keyword>
<dbReference type="GO" id="GO:0015297">
    <property type="term" value="F:antiporter activity"/>
    <property type="evidence" value="ECO:0007669"/>
    <property type="project" value="UniProtKB-KW"/>
</dbReference>
<evidence type="ECO:0000256" key="2">
    <source>
        <dbReference type="ARBA" id="ARBA00004651"/>
    </source>
</evidence>
<keyword evidence="15" id="KW-1185">Reference proteome</keyword>
<gene>
    <name evidence="14" type="ORF">AXI58_12245</name>
</gene>
<dbReference type="NCBIfam" id="TIGR00797">
    <property type="entry name" value="matE"/>
    <property type="match status" value="1"/>
</dbReference>
<feature type="transmembrane region" description="Helical" evidence="13">
    <location>
        <begin position="286"/>
        <end position="304"/>
    </location>
</feature>
<evidence type="ECO:0000256" key="3">
    <source>
        <dbReference type="ARBA" id="ARBA00010199"/>
    </source>
</evidence>
<keyword evidence="10" id="KW-0406">Ion transport</keyword>
<evidence type="ECO:0000256" key="6">
    <source>
        <dbReference type="ARBA" id="ARBA00022449"/>
    </source>
</evidence>
<evidence type="ECO:0000256" key="9">
    <source>
        <dbReference type="ARBA" id="ARBA00022989"/>
    </source>
</evidence>
<feature type="transmembrane region" description="Helical" evidence="13">
    <location>
        <begin position="94"/>
        <end position="117"/>
    </location>
</feature>
<evidence type="ECO:0000313" key="14">
    <source>
        <dbReference type="EMBL" id="KXZ21717.1"/>
    </source>
</evidence>
<evidence type="ECO:0000313" key="15">
    <source>
        <dbReference type="Proteomes" id="UP000075430"/>
    </source>
</evidence>
<protein>
    <recommendedName>
        <fullName evidence="4">Probable multidrug resistance protein NorM</fullName>
    </recommendedName>
    <alternativeName>
        <fullName evidence="12">Multidrug-efflux transporter</fullName>
    </alternativeName>
</protein>
<accession>A0A150F9D8</accession>
<evidence type="ECO:0000256" key="4">
    <source>
        <dbReference type="ARBA" id="ARBA00020268"/>
    </source>
</evidence>